<feature type="region of interest" description="Disordered" evidence="1">
    <location>
        <begin position="1"/>
        <end position="21"/>
    </location>
</feature>
<feature type="transmembrane region" description="Helical" evidence="2">
    <location>
        <begin position="162"/>
        <end position="179"/>
    </location>
</feature>
<organism evidence="3 4">
    <name type="scientific">Hoeflea phototrophica (strain DSM 17068 / NCIMB 14078 / DFL-43)</name>
    <dbReference type="NCBI Taxonomy" id="411684"/>
    <lineage>
        <taxon>Bacteria</taxon>
        <taxon>Pseudomonadati</taxon>
        <taxon>Pseudomonadota</taxon>
        <taxon>Alphaproteobacteria</taxon>
        <taxon>Hyphomicrobiales</taxon>
        <taxon>Rhizobiaceae</taxon>
        <taxon>Hoeflea</taxon>
    </lineage>
</organism>
<protein>
    <submittedName>
        <fullName evidence="3">Uncharacterized protein</fullName>
    </submittedName>
</protein>
<dbReference type="HOGENOM" id="CLU_116715_0_0_5"/>
<keyword evidence="4" id="KW-1185">Reference proteome</keyword>
<feature type="compositionally biased region" description="Basic residues" evidence="1">
    <location>
        <begin position="1"/>
        <end position="12"/>
    </location>
</feature>
<reference evidence="3 4" key="1">
    <citation type="submission" date="2007-10" db="EMBL/GenBank/DDBJ databases">
        <authorList>
            <person name="Wagner-Dobler I."/>
            <person name="Ferriera S."/>
            <person name="Johnson J."/>
            <person name="Kravitz S."/>
            <person name="Beeson K."/>
            <person name="Sutton G."/>
            <person name="Rogers Y.-H."/>
            <person name="Friedman R."/>
            <person name="Frazier M."/>
            <person name="Venter J.C."/>
        </authorList>
    </citation>
    <scope>NUCLEOTIDE SEQUENCE [LARGE SCALE GENOMIC DNA]</scope>
    <source>
        <strain evidence="3 4">DFL-43</strain>
    </source>
</reference>
<sequence>MKSPVRKHKGPKPRPANDNSNLRDRLHAARIGWRETLLGAIGWGAAMALSAQASLWLSNAALTSHYWNLTALTFAGAALAWPLSLSAFRFLAFGRGREPAFAAAVLCLIVFTIGITAVLFAIIYRNFYAQWHGDPFTKLWLIQLAFTSASALYQFAVVGLRLYLPLGVVLLFAAAVLLARGHRRQKPVKTTIPH</sequence>
<name>A9D689_HOEPD</name>
<feature type="transmembrane region" description="Helical" evidence="2">
    <location>
        <begin position="37"/>
        <end position="57"/>
    </location>
</feature>
<dbReference type="EMBL" id="ABIA03000002">
    <property type="protein sequence ID" value="EDQ33445.1"/>
    <property type="molecule type" value="Genomic_DNA"/>
</dbReference>
<keyword evidence="2" id="KW-0812">Transmembrane</keyword>
<feature type="transmembrane region" description="Helical" evidence="2">
    <location>
        <begin position="100"/>
        <end position="124"/>
    </location>
</feature>
<dbReference type="eggNOG" id="ENOG503414Z">
    <property type="taxonomic scope" value="Bacteria"/>
</dbReference>
<comment type="caution">
    <text evidence="3">The sequence shown here is derived from an EMBL/GenBank/DDBJ whole genome shotgun (WGS) entry which is preliminary data.</text>
</comment>
<feature type="transmembrane region" description="Helical" evidence="2">
    <location>
        <begin position="69"/>
        <end position="88"/>
    </location>
</feature>
<gene>
    <name evidence="3" type="ORF">HPDFL43_09422</name>
</gene>
<reference evidence="3 4" key="2">
    <citation type="submission" date="2012-06" db="EMBL/GenBank/DDBJ databases">
        <authorList>
            <person name="Fiebig A."/>
        </authorList>
    </citation>
    <scope>NUCLEOTIDE SEQUENCE [LARGE SCALE GENOMIC DNA]</scope>
    <source>
        <strain evidence="3 4">DFL-43</strain>
    </source>
</reference>
<evidence type="ECO:0000313" key="4">
    <source>
        <dbReference type="Proteomes" id="UP000004291"/>
    </source>
</evidence>
<accession>A9D689</accession>
<dbReference type="AlphaFoldDB" id="A9D689"/>
<evidence type="ECO:0000313" key="3">
    <source>
        <dbReference type="EMBL" id="EDQ33445.1"/>
    </source>
</evidence>
<evidence type="ECO:0000256" key="1">
    <source>
        <dbReference type="SAM" id="MobiDB-lite"/>
    </source>
</evidence>
<keyword evidence="2" id="KW-0472">Membrane</keyword>
<dbReference type="STRING" id="411684.HPDFL43_09422"/>
<dbReference type="Proteomes" id="UP000004291">
    <property type="component" value="Chromosome"/>
</dbReference>
<keyword evidence="2" id="KW-1133">Transmembrane helix</keyword>
<dbReference type="RefSeq" id="WP_007197660.1">
    <property type="nucleotide sequence ID" value="NZ_CM002917.1"/>
</dbReference>
<proteinExistence type="predicted"/>
<evidence type="ECO:0000256" key="2">
    <source>
        <dbReference type="SAM" id="Phobius"/>
    </source>
</evidence>